<dbReference type="Proteomes" id="UP000076584">
    <property type="component" value="Unassembled WGS sequence"/>
</dbReference>
<protein>
    <submittedName>
        <fullName evidence="2">Uncharacterized protein</fullName>
    </submittedName>
</protein>
<dbReference type="EMBL" id="LFIW01000563">
    <property type="protein sequence ID" value="KZL85907.1"/>
    <property type="molecule type" value="Genomic_DNA"/>
</dbReference>
<dbReference type="AlphaFoldDB" id="A0A162NFH8"/>
<dbReference type="STRING" id="1573173.A0A162NFH8"/>
<keyword evidence="3" id="KW-1185">Reference proteome</keyword>
<sequence length="540" mass="58577">MDINDLDSLFDSPPMSSKSPPTEDTASAPINTNSPCLPGMTFSSSSMAIHSTSTDAALTKSQTPVQTLLQNPYQAPVQAPSPRNVCTPTRLLSPMPQQVLEEPSQAGPPTYVSPTLEALRNPTGPVRLIPTLPTAVSSAPTALLPVFSSSFSPVNGFIQLSTSPTPSHTALVNSSRNSILCNNVSTAPKSTTRGSKKCTKCSKDRPLSEYEHMSPMGQQQPRAQCASCREKRRASAARNKKKKEDVLSQARLRAQHQEAQDQQLLQQTTEVVQSPSLHTSNVPLLRSPTMTAVSPSLGRNVETVAKGSYMPAPTMHSPMLSSPTAPLSLRYGFPNLSRLDGFRQAATLASSTSLPSMAPASSSSPFAIYSDDSQVSQDIFVRLLVASLLTETLTVFAQMFESDMSNFVNFTSSPLQSPSSVLPPDPNLEVNLPQEQQQQTDHWPSNTAVTVKTLPISLNEAELKLFIDQEMERFRFGCEKCRWMKNQDEATLQQCWRKREAAIVLGLIEVPPPNLQSKIGVLRSEGSHDFLPGGNDDGDS</sequence>
<proteinExistence type="predicted"/>
<feature type="region of interest" description="Disordered" evidence="1">
    <location>
        <begin position="1"/>
        <end position="39"/>
    </location>
</feature>
<evidence type="ECO:0000313" key="2">
    <source>
        <dbReference type="EMBL" id="KZL85907.1"/>
    </source>
</evidence>
<feature type="region of interest" description="Disordered" evidence="1">
    <location>
        <begin position="186"/>
        <end position="247"/>
    </location>
</feature>
<feature type="compositionally biased region" description="Basic residues" evidence="1">
    <location>
        <begin position="230"/>
        <end position="241"/>
    </location>
</feature>
<name>A0A162NFH8_COLIC</name>
<feature type="compositionally biased region" description="Basic and acidic residues" evidence="1">
    <location>
        <begin position="201"/>
        <end position="212"/>
    </location>
</feature>
<gene>
    <name evidence="2" type="ORF">CI238_07723</name>
</gene>
<reference evidence="2 3" key="1">
    <citation type="submission" date="2015-06" db="EMBL/GenBank/DDBJ databases">
        <title>Survival trade-offs in plant roots during colonization by closely related pathogenic and mutualistic fungi.</title>
        <authorList>
            <person name="Hacquard S."/>
            <person name="Kracher B."/>
            <person name="Hiruma K."/>
            <person name="Weinman A."/>
            <person name="Muench P."/>
            <person name="Garrido Oter R."/>
            <person name="Ver Loren van Themaat E."/>
            <person name="Dallerey J.-F."/>
            <person name="Damm U."/>
            <person name="Henrissat B."/>
            <person name="Lespinet O."/>
            <person name="Thon M."/>
            <person name="Kemen E."/>
            <person name="McHardy A.C."/>
            <person name="Schulze-Lefert P."/>
            <person name="O'Connell R.J."/>
        </authorList>
    </citation>
    <scope>NUCLEOTIDE SEQUENCE [LARGE SCALE GENOMIC DNA]</scope>
    <source>
        <strain evidence="2 3">MAFF 238704</strain>
    </source>
</reference>
<comment type="caution">
    <text evidence="2">The sequence shown here is derived from an EMBL/GenBank/DDBJ whole genome shotgun (WGS) entry which is preliminary data.</text>
</comment>
<feature type="compositionally biased region" description="Polar residues" evidence="1">
    <location>
        <begin position="14"/>
        <end position="35"/>
    </location>
</feature>
<accession>A0A162NFH8</accession>
<organism evidence="2 3">
    <name type="scientific">Colletotrichum incanum</name>
    <name type="common">Soybean anthracnose fungus</name>
    <dbReference type="NCBI Taxonomy" id="1573173"/>
    <lineage>
        <taxon>Eukaryota</taxon>
        <taxon>Fungi</taxon>
        <taxon>Dikarya</taxon>
        <taxon>Ascomycota</taxon>
        <taxon>Pezizomycotina</taxon>
        <taxon>Sordariomycetes</taxon>
        <taxon>Hypocreomycetidae</taxon>
        <taxon>Glomerellales</taxon>
        <taxon>Glomerellaceae</taxon>
        <taxon>Colletotrichum</taxon>
        <taxon>Colletotrichum spaethianum species complex</taxon>
    </lineage>
</organism>
<evidence type="ECO:0000313" key="3">
    <source>
        <dbReference type="Proteomes" id="UP000076584"/>
    </source>
</evidence>
<evidence type="ECO:0000256" key="1">
    <source>
        <dbReference type="SAM" id="MobiDB-lite"/>
    </source>
</evidence>